<feature type="compositionally biased region" description="Polar residues" evidence="1">
    <location>
        <begin position="7"/>
        <end position="16"/>
    </location>
</feature>
<dbReference type="Proteomes" id="UP000034680">
    <property type="component" value="Unassembled WGS sequence"/>
</dbReference>
<dbReference type="EMBL" id="LCUC01000082">
    <property type="protein sequence ID" value="KKY37536.1"/>
    <property type="molecule type" value="Genomic_DNA"/>
</dbReference>
<comment type="caution">
    <text evidence="2">The sequence shown here is derived from an EMBL/GenBank/DDBJ whole genome shotgun (WGS) entry which is preliminary data.</text>
</comment>
<feature type="region of interest" description="Disordered" evidence="1">
    <location>
        <begin position="1"/>
        <end position="23"/>
    </location>
</feature>
<organism evidence="2 3">
    <name type="scientific">Diaporthe ampelina</name>
    <dbReference type="NCBI Taxonomy" id="1214573"/>
    <lineage>
        <taxon>Eukaryota</taxon>
        <taxon>Fungi</taxon>
        <taxon>Dikarya</taxon>
        <taxon>Ascomycota</taxon>
        <taxon>Pezizomycotina</taxon>
        <taxon>Sordariomycetes</taxon>
        <taxon>Sordariomycetidae</taxon>
        <taxon>Diaporthales</taxon>
        <taxon>Diaporthaceae</taxon>
        <taxon>Diaporthe</taxon>
    </lineage>
</organism>
<dbReference type="OrthoDB" id="5413531at2759"/>
<name>A0A0G2FU65_9PEZI</name>
<evidence type="ECO:0000313" key="3">
    <source>
        <dbReference type="Proteomes" id="UP000034680"/>
    </source>
</evidence>
<proteinExistence type="predicted"/>
<evidence type="ECO:0000256" key="1">
    <source>
        <dbReference type="SAM" id="MobiDB-lite"/>
    </source>
</evidence>
<sequence>MADDNPAAQNDPNVNQPGYYPATDHAIPYQSEWSRIHDDETTKATLRHLGCNYLGTSGCPPTLIALKRHAQSLAVLIARLSPSVRTGKVDGNPIFDDRQLGQDQNGAANVQHSVEGRLELNDAFDWLADLSQPYNNDDPNHHKPLNILSNEVDGRHEVLGTEYKCPLLKVTPREPEEQRAHPYLPDVSREPYGSHHVLAMHANECLEHLDHEFSNTGGILSLIPEEGRGANSDELKAAQNSLLGQLLLYVQSLALRNHEMDMTNAKLTDALASEAVVPLQHLSVLGPDGRSGREIVYPQDRWVLVNAGDDVWAHLHDTLDREEAALTVREQEWAQEDLGLGGDSVWRTERNNDRHARGLVAVDIRSRFYRLQGQGRSTIFVLPAFTTQPNTEWSERLDRYSKPTVVGTVAPRTVSRVSEYEKRANDDHAAALRRGTRFAELQLKSRTDDDTIAHLRNEAARHAQVERDLANQLAQYTNRQPADGEQPNADLIATLQNQIAALRQAAQQRHSPLGVRFANPPGAGAANGAANNDGGAGGGGDFVMSGANGA</sequence>
<protein>
    <submittedName>
        <fullName evidence="2">Uncharacterized protein</fullName>
    </submittedName>
</protein>
<accession>A0A0G2FU65</accession>
<reference evidence="2 3" key="2">
    <citation type="submission" date="2015-05" db="EMBL/GenBank/DDBJ databases">
        <authorList>
            <person name="Morales-Cruz A."/>
            <person name="Amrine K.C."/>
            <person name="Cantu D."/>
        </authorList>
    </citation>
    <scope>NUCLEOTIDE SEQUENCE [LARGE SCALE GENOMIC DNA]</scope>
    <source>
        <strain evidence="2">DA912</strain>
    </source>
</reference>
<reference evidence="2 3" key="1">
    <citation type="submission" date="2015-05" db="EMBL/GenBank/DDBJ databases">
        <title>Distinctive expansion of gene families associated with plant cell wall degradation and secondary metabolism in the genomes of grapevine trunk pathogens.</title>
        <authorList>
            <person name="Lawrence D.P."/>
            <person name="Travadon R."/>
            <person name="Rolshausen P.E."/>
            <person name="Baumgartner K."/>
        </authorList>
    </citation>
    <scope>NUCLEOTIDE SEQUENCE [LARGE SCALE GENOMIC DNA]</scope>
    <source>
        <strain evidence="2">DA912</strain>
    </source>
</reference>
<dbReference type="AlphaFoldDB" id="A0A0G2FU65"/>
<keyword evidence="3" id="KW-1185">Reference proteome</keyword>
<evidence type="ECO:0000313" key="2">
    <source>
        <dbReference type="EMBL" id="KKY37536.1"/>
    </source>
</evidence>
<gene>
    <name evidence="2" type="ORF">UCDDA912_g02425</name>
</gene>